<dbReference type="EMBL" id="CP013254">
    <property type="protein sequence ID" value="ALU40880.1"/>
    <property type="molecule type" value="Genomic_DNA"/>
</dbReference>
<dbReference type="KEGG" id="kfv:AS188_15280"/>
<dbReference type="InterPro" id="IPR036388">
    <property type="entry name" value="WH-like_DNA-bd_sf"/>
</dbReference>
<name>A0A0U3HZK0_9MICC</name>
<reference evidence="3 5" key="2">
    <citation type="submission" date="2019-07" db="EMBL/GenBank/DDBJ databases">
        <title>Whole genome shotgun sequence of Kocuria flava NBRC 107626.</title>
        <authorList>
            <person name="Hosoyama A."/>
            <person name="Uohara A."/>
            <person name="Ohji S."/>
            <person name="Ichikawa N."/>
        </authorList>
    </citation>
    <scope>NUCLEOTIDE SEQUENCE [LARGE SCALE GENOMIC DNA]</scope>
    <source>
        <strain evidence="3 5">NBRC 107626</strain>
    </source>
</reference>
<dbReference type="Proteomes" id="UP000057181">
    <property type="component" value="Chromosome"/>
</dbReference>
<accession>A0A0U3HZK0</accession>
<dbReference type="SUPFAM" id="SSF46689">
    <property type="entry name" value="Homeodomain-like"/>
    <property type="match status" value="1"/>
</dbReference>
<evidence type="ECO:0000313" key="5">
    <source>
        <dbReference type="Proteomes" id="UP000321155"/>
    </source>
</evidence>
<dbReference type="STRING" id="446860.AS188_15280"/>
<dbReference type="AlphaFoldDB" id="A0A0U3HZK0"/>
<gene>
    <name evidence="2" type="ORF">AS188_15280</name>
    <name evidence="3" type="ORF">KFL01_08610</name>
</gene>
<reference evidence="2 4" key="1">
    <citation type="submission" date="2015-11" db="EMBL/GenBank/DDBJ databases">
        <title>Complete Genome Sequence of Kocuria flava strain HO-9041.</title>
        <authorList>
            <person name="Zhou M."/>
            <person name="Dai J."/>
        </authorList>
    </citation>
    <scope>NUCLEOTIDE SEQUENCE [LARGE SCALE GENOMIC DNA]</scope>
    <source>
        <strain evidence="2 4">HO-9041</strain>
    </source>
</reference>
<dbReference type="InterPro" id="IPR009057">
    <property type="entry name" value="Homeodomain-like_sf"/>
</dbReference>
<organism evidence="2 4">
    <name type="scientific">Kocuria flava</name>
    <dbReference type="NCBI Taxonomy" id="446860"/>
    <lineage>
        <taxon>Bacteria</taxon>
        <taxon>Bacillati</taxon>
        <taxon>Actinomycetota</taxon>
        <taxon>Actinomycetes</taxon>
        <taxon>Micrococcales</taxon>
        <taxon>Micrococcaceae</taxon>
        <taxon>Kocuria</taxon>
    </lineage>
</organism>
<keyword evidence="5" id="KW-1185">Reference proteome</keyword>
<feature type="region of interest" description="Disordered" evidence="1">
    <location>
        <begin position="57"/>
        <end position="89"/>
    </location>
</feature>
<dbReference type="Gene3D" id="1.10.10.10">
    <property type="entry name" value="Winged helix-like DNA-binding domain superfamily/Winged helix DNA-binding domain"/>
    <property type="match status" value="1"/>
</dbReference>
<dbReference type="Proteomes" id="UP000321155">
    <property type="component" value="Unassembled WGS sequence"/>
</dbReference>
<sequence>MPPPRKCDQETQARAGRMYADRLPEAVISQLKARQQVGELLGINPATLQNWFRRAQGKGTTPVAGKPRDEEHARLRREVAQLKRTNEIR</sequence>
<proteinExistence type="predicted"/>
<evidence type="ECO:0000313" key="2">
    <source>
        <dbReference type="EMBL" id="ALU40880.1"/>
    </source>
</evidence>
<dbReference type="EMBL" id="BJZR01000015">
    <property type="protein sequence ID" value="GEO91555.1"/>
    <property type="molecule type" value="Genomic_DNA"/>
</dbReference>
<evidence type="ECO:0000313" key="4">
    <source>
        <dbReference type="Proteomes" id="UP000057181"/>
    </source>
</evidence>
<protein>
    <submittedName>
        <fullName evidence="3">Transposase</fullName>
    </submittedName>
</protein>
<feature type="compositionally biased region" description="Basic and acidic residues" evidence="1">
    <location>
        <begin position="66"/>
        <end position="89"/>
    </location>
</feature>
<evidence type="ECO:0000256" key="1">
    <source>
        <dbReference type="SAM" id="MobiDB-lite"/>
    </source>
</evidence>
<evidence type="ECO:0000313" key="3">
    <source>
        <dbReference type="EMBL" id="GEO91555.1"/>
    </source>
</evidence>